<evidence type="ECO:0000313" key="3">
    <source>
        <dbReference type="EMBL" id="MDP9847907.1"/>
    </source>
</evidence>
<organism evidence="3 4">
    <name type="scientific">Streptosporangium lutulentum</name>
    <dbReference type="NCBI Taxonomy" id="1461250"/>
    <lineage>
        <taxon>Bacteria</taxon>
        <taxon>Bacillati</taxon>
        <taxon>Actinomycetota</taxon>
        <taxon>Actinomycetes</taxon>
        <taxon>Streptosporangiales</taxon>
        <taxon>Streptosporangiaceae</taxon>
        <taxon>Streptosporangium</taxon>
    </lineage>
</organism>
<sequence>MPTGHAERTETGNIHETSRLATTLAHDNHVPDDVDVRLTGLLENLVARRDVHHANLAVASGDGKRRWSAASGPAGSDDHQPRPDTPFFIASVTKRFIITLVLQAHERGELELAAPIGAYLPAETIAGLHVLGGIDRTSAITVRHLASHTSGLPDYFEKRREGPSLYERLAAGHELAWSFEDAMRITREQQRPHFEPQDLTSARQKARYSDTGFQLLIRIVETVTDRSFADLLTERILGPLGLTHTWLPGHRPPDPATAAPSPLYAKRRRVELTSMIESSNDLFSTTGDLLVFQRALLDGELFGDARSLESLTERRNRLRNIPVLRYGLGTMFFTVGRLMSSGRRPVTLIGHSGVTGTWLFHCPELDLHLVGTVDQTRGQAVPFRFMTRCLDVWRT</sequence>
<dbReference type="SUPFAM" id="SSF56601">
    <property type="entry name" value="beta-lactamase/transpeptidase-like"/>
    <property type="match status" value="1"/>
</dbReference>
<dbReference type="InterPro" id="IPR050789">
    <property type="entry name" value="Diverse_Enzym_Activities"/>
</dbReference>
<dbReference type="InterPro" id="IPR012338">
    <property type="entry name" value="Beta-lactam/transpept-like"/>
</dbReference>
<feature type="region of interest" description="Disordered" evidence="1">
    <location>
        <begin position="62"/>
        <end position="84"/>
    </location>
</feature>
<dbReference type="PANTHER" id="PTHR43283:SF18">
    <property type="match status" value="1"/>
</dbReference>
<gene>
    <name evidence="3" type="ORF">J2853_007118</name>
</gene>
<evidence type="ECO:0000256" key="1">
    <source>
        <dbReference type="SAM" id="MobiDB-lite"/>
    </source>
</evidence>
<dbReference type="RefSeq" id="WP_307564955.1">
    <property type="nucleotide sequence ID" value="NZ_JAUSQU010000001.1"/>
</dbReference>
<dbReference type="EMBL" id="JAUSQU010000001">
    <property type="protein sequence ID" value="MDP9847907.1"/>
    <property type="molecule type" value="Genomic_DNA"/>
</dbReference>
<name>A0ABT9QMC5_9ACTN</name>
<evidence type="ECO:0000313" key="4">
    <source>
        <dbReference type="Proteomes" id="UP001225356"/>
    </source>
</evidence>
<dbReference type="Gene3D" id="3.40.710.10">
    <property type="entry name" value="DD-peptidase/beta-lactamase superfamily"/>
    <property type="match status" value="1"/>
</dbReference>
<comment type="caution">
    <text evidence="3">The sequence shown here is derived from an EMBL/GenBank/DDBJ whole genome shotgun (WGS) entry which is preliminary data.</text>
</comment>
<reference evidence="3 4" key="1">
    <citation type="submission" date="2023-07" db="EMBL/GenBank/DDBJ databases">
        <title>Sequencing the genomes of 1000 actinobacteria strains.</title>
        <authorList>
            <person name="Klenk H.-P."/>
        </authorList>
    </citation>
    <scope>NUCLEOTIDE SEQUENCE [LARGE SCALE GENOMIC DNA]</scope>
    <source>
        <strain evidence="3 4">DSM 46740</strain>
    </source>
</reference>
<dbReference type="InterPro" id="IPR001466">
    <property type="entry name" value="Beta-lactam-related"/>
</dbReference>
<accession>A0ABT9QMC5</accession>
<dbReference type="Pfam" id="PF00144">
    <property type="entry name" value="Beta-lactamase"/>
    <property type="match status" value="1"/>
</dbReference>
<dbReference type="PANTHER" id="PTHR43283">
    <property type="entry name" value="BETA-LACTAMASE-RELATED"/>
    <property type="match status" value="1"/>
</dbReference>
<keyword evidence="4" id="KW-1185">Reference proteome</keyword>
<proteinExistence type="predicted"/>
<dbReference type="Proteomes" id="UP001225356">
    <property type="component" value="Unassembled WGS sequence"/>
</dbReference>
<feature type="domain" description="Beta-lactamase-related" evidence="2">
    <location>
        <begin position="43"/>
        <end position="372"/>
    </location>
</feature>
<evidence type="ECO:0000259" key="2">
    <source>
        <dbReference type="Pfam" id="PF00144"/>
    </source>
</evidence>
<protein>
    <submittedName>
        <fullName evidence="3">CubicO group peptidase (Beta-lactamase class C family)</fullName>
    </submittedName>
</protein>